<keyword evidence="2" id="KW-0472">Membrane</keyword>
<evidence type="ECO:0000256" key="1">
    <source>
        <dbReference type="SAM" id="MobiDB-lite"/>
    </source>
</evidence>
<evidence type="ECO:0000256" key="2">
    <source>
        <dbReference type="SAM" id="Phobius"/>
    </source>
</evidence>
<evidence type="ECO:0000313" key="3">
    <source>
        <dbReference type="EMBL" id="MFC3859338.1"/>
    </source>
</evidence>
<feature type="transmembrane region" description="Helical" evidence="2">
    <location>
        <begin position="25"/>
        <end position="45"/>
    </location>
</feature>
<gene>
    <name evidence="3" type="ORF">ACFOPQ_00935</name>
</gene>
<keyword evidence="2" id="KW-0812">Transmembrane</keyword>
<feature type="transmembrane region" description="Helical" evidence="2">
    <location>
        <begin position="100"/>
        <end position="117"/>
    </location>
</feature>
<dbReference type="RefSeq" id="WP_380075500.1">
    <property type="nucleotide sequence ID" value="NZ_JBHRZF010000009.1"/>
</dbReference>
<organism evidence="3 4">
    <name type="scientific">Deinococcus antarcticus</name>
    <dbReference type="NCBI Taxonomy" id="1298767"/>
    <lineage>
        <taxon>Bacteria</taxon>
        <taxon>Thermotogati</taxon>
        <taxon>Deinococcota</taxon>
        <taxon>Deinococci</taxon>
        <taxon>Deinococcales</taxon>
        <taxon>Deinococcaceae</taxon>
        <taxon>Deinococcus</taxon>
    </lineage>
</organism>
<evidence type="ECO:0000313" key="4">
    <source>
        <dbReference type="Proteomes" id="UP001595748"/>
    </source>
</evidence>
<dbReference type="EMBL" id="JBHRZF010000009">
    <property type="protein sequence ID" value="MFC3859338.1"/>
    <property type="molecule type" value="Genomic_DNA"/>
</dbReference>
<reference evidence="4" key="1">
    <citation type="journal article" date="2019" name="Int. J. Syst. Evol. Microbiol.">
        <title>The Global Catalogue of Microorganisms (GCM) 10K type strain sequencing project: providing services to taxonomists for standard genome sequencing and annotation.</title>
        <authorList>
            <consortium name="The Broad Institute Genomics Platform"/>
            <consortium name="The Broad Institute Genome Sequencing Center for Infectious Disease"/>
            <person name="Wu L."/>
            <person name="Ma J."/>
        </authorList>
    </citation>
    <scope>NUCLEOTIDE SEQUENCE [LARGE SCALE GENOMIC DNA]</scope>
    <source>
        <strain evidence="4">CCTCC AB 2013263</strain>
    </source>
</reference>
<feature type="region of interest" description="Disordered" evidence="1">
    <location>
        <begin position="142"/>
        <end position="195"/>
    </location>
</feature>
<dbReference type="Proteomes" id="UP001595748">
    <property type="component" value="Unassembled WGS sequence"/>
</dbReference>
<protein>
    <submittedName>
        <fullName evidence="3">Uncharacterized protein</fullName>
    </submittedName>
</protein>
<feature type="transmembrane region" description="Helical" evidence="2">
    <location>
        <begin position="57"/>
        <end position="88"/>
    </location>
</feature>
<proteinExistence type="predicted"/>
<accession>A0ABV8A0Y0</accession>
<sequence length="329" mass="34871">MKSACTMTVCHELPDACRGNAMPELGWVVQLLGALATAHFASTVFSGRGRDFTLLALASGLVVLTSLLGAGWVVHPAAGMLLAFLIGWMDGGTRRWERHLPMLGVALLSAAAFMFLGAGWLQFPLAVILIITAFSSLTNLGRGGKPGASRPPSELPEMTGGTPVPPVRVPEAVPVEQRASRPPTTQPAASVPPSGLAALHHDERLPAEARALLVAIDYRTAEALRALTAQGQTGTQAAYEARAIHDEYAPAAVQAYLKLPPTRADSTPIEGQKTGRDLLVEQLELLLNAAQNLVEASTQAGGQELLSNGRFLREKFGQVSPEEQDLKLK</sequence>
<keyword evidence="4" id="KW-1185">Reference proteome</keyword>
<name>A0ABV8A0Y0_9DEIO</name>
<comment type="caution">
    <text evidence="3">The sequence shown here is derived from an EMBL/GenBank/DDBJ whole genome shotgun (WGS) entry which is preliminary data.</text>
</comment>
<keyword evidence="2" id="KW-1133">Transmembrane helix</keyword>